<dbReference type="Proteomes" id="UP000507470">
    <property type="component" value="Unassembled WGS sequence"/>
</dbReference>
<protein>
    <submittedName>
        <fullName evidence="6">Solute carrier family 23 member 1,Solute carrier family 23 member 2</fullName>
    </submittedName>
</protein>
<dbReference type="InterPro" id="IPR006043">
    <property type="entry name" value="NCS2"/>
</dbReference>
<evidence type="ECO:0000313" key="7">
    <source>
        <dbReference type="Proteomes" id="UP000507470"/>
    </source>
</evidence>
<evidence type="ECO:0000256" key="5">
    <source>
        <dbReference type="ARBA" id="ARBA00023136"/>
    </source>
</evidence>
<evidence type="ECO:0000256" key="4">
    <source>
        <dbReference type="ARBA" id="ARBA00022989"/>
    </source>
</evidence>
<dbReference type="OrthoDB" id="1641903at2759"/>
<dbReference type="EMBL" id="CACVKT020007986">
    <property type="protein sequence ID" value="CAC5412133.1"/>
    <property type="molecule type" value="Genomic_DNA"/>
</dbReference>
<accession>A0A6J8DU69</accession>
<name>A0A6J8DU69_MYTCO</name>
<keyword evidence="7" id="KW-1185">Reference proteome</keyword>
<organism evidence="6 7">
    <name type="scientific">Mytilus coruscus</name>
    <name type="common">Sea mussel</name>
    <dbReference type="NCBI Taxonomy" id="42192"/>
    <lineage>
        <taxon>Eukaryota</taxon>
        <taxon>Metazoa</taxon>
        <taxon>Spiralia</taxon>
        <taxon>Lophotrochozoa</taxon>
        <taxon>Mollusca</taxon>
        <taxon>Bivalvia</taxon>
        <taxon>Autobranchia</taxon>
        <taxon>Pteriomorphia</taxon>
        <taxon>Mytilida</taxon>
        <taxon>Mytiloidea</taxon>
        <taxon>Mytilidae</taxon>
        <taxon>Mytilinae</taxon>
        <taxon>Mytilus</taxon>
    </lineage>
</organism>
<dbReference type="GO" id="GO:0022857">
    <property type="term" value="F:transmembrane transporter activity"/>
    <property type="evidence" value="ECO:0007669"/>
    <property type="project" value="InterPro"/>
</dbReference>
<evidence type="ECO:0000256" key="3">
    <source>
        <dbReference type="ARBA" id="ARBA00022692"/>
    </source>
</evidence>
<dbReference type="PANTHER" id="PTHR11119">
    <property type="entry name" value="XANTHINE-URACIL / VITAMIN C PERMEASE FAMILY MEMBER"/>
    <property type="match status" value="1"/>
</dbReference>
<proteinExistence type="inferred from homology"/>
<sequence>MSIAEKVELQIQPIDSKEQDVSVVDSNKPVYGVEDVPPWYLCILLGFQHYLTAFGSTITVPFVLYQALCIGEDGVGLSQLINTIFFMSGLSTLLQTTFDNFAPEEEKMSIAEKVELQIQPIDSKEQDVSVVDSNKPVYGVEDVPPWYLCILLGFQHYLTAFGSTITVPFVLYQALCIGEDGVGLSQLINTIFFMSGLSTLLQTTFGIRLPIIQGATFAFLAPTTAILEQMGECSMVKDIFTMKKKQYDPNALRNMPMMLSKMECLFTKLQKLWYSESTLRDRTLGLVSVDGRCSNYLFDEGTEKKNGGPHCTYSQYWLWLFQNRCNLPSN</sequence>
<evidence type="ECO:0000256" key="2">
    <source>
        <dbReference type="ARBA" id="ARBA00008821"/>
    </source>
</evidence>
<keyword evidence="3" id="KW-0812">Transmembrane</keyword>
<evidence type="ECO:0000256" key="1">
    <source>
        <dbReference type="ARBA" id="ARBA00004141"/>
    </source>
</evidence>
<evidence type="ECO:0000313" key="6">
    <source>
        <dbReference type="EMBL" id="CAC5412133.1"/>
    </source>
</evidence>
<comment type="subcellular location">
    <subcellularLocation>
        <location evidence="1">Membrane</location>
        <topology evidence="1">Multi-pass membrane protein</topology>
    </subcellularLocation>
</comment>
<keyword evidence="5" id="KW-0472">Membrane</keyword>
<dbReference type="AlphaFoldDB" id="A0A6J8DU69"/>
<dbReference type="GO" id="GO:0016020">
    <property type="term" value="C:membrane"/>
    <property type="evidence" value="ECO:0007669"/>
    <property type="project" value="UniProtKB-SubCell"/>
</dbReference>
<reference evidence="6 7" key="1">
    <citation type="submission" date="2020-06" db="EMBL/GenBank/DDBJ databases">
        <authorList>
            <person name="Li R."/>
            <person name="Bekaert M."/>
        </authorList>
    </citation>
    <scope>NUCLEOTIDE SEQUENCE [LARGE SCALE GENOMIC DNA]</scope>
    <source>
        <strain evidence="7">wild</strain>
    </source>
</reference>
<keyword evidence="4" id="KW-1133">Transmembrane helix</keyword>
<dbReference type="Pfam" id="PF00860">
    <property type="entry name" value="Xan_ur_permease"/>
    <property type="match status" value="2"/>
</dbReference>
<gene>
    <name evidence="6" type="ORF">MCOR_45151</name>
</gene>
<comment type="similarity">
    <text evidence="2">Belongs to the nucleobase:cation symporter-2 (NCS2) (TC 2.A.40) family.</text>
</comment>